<dbReference type="Pfam" id="PF00550">
    <property type="entry name" value="PP-binding"/>
    <property type="match status" value="1"/>
</dbReference>
<dbReference type="Gene3D" id="1.10.1200.10">
    <property type="entry name" value="ACP-like"/>
    <property type="match status" value="1"/>
</dbReference>
<evidence type="ECO:0000313" key="2">
    <source>
        <dbReference type="EMBL" id="AZN35906.1"/>
    </source>
</evidence>
<dbReference type="OrthoDB" id="6638154at2"/>
<protein>
    <recommendedName>
        <fullName evidence="1">Carrier domain-containing protein</fullName>
    </recommendedName>
</protein>
<keyword evidence="3" id="KW-1185">Reference proteome</keyword>
<dbReference type="PROSITE" id="PS50075">
    <property type="entry name" value="CARRIER"/>
    <property type="match status" value="1"/>
</dbReference>
<reference evidence="2 3" key="1">
    <citation type="submission" date="2018-12" db="EMBL/GenBank/DDBJ databases">
        <title>Complete genome sequence of Iodobacter sp. H11R3.</title>
        <authorList>
            <person name="Bae J.-W."/>
        </authorList>
    </citation>
    <scope>NUCLEOTIDE SEQUENCE [LARGE SCALE GENOMIC DNA]</scope>
    <source>
        <strain evidence="2 3">H11R3</strain>
    </source>
</reference>
<organism evidence="2 3">
    <name type="scientific">Iodobacter ciconiae</name>
    <dbReference type="NCBI Taxonomy" id="2496266"/>
    <lineage>
        <taxon>Bacteria</taxon>
        <taxon>Pseudomonadati</taxon>
        <taxon>Pseudomonadota</taxon>
        <taxon>Betaproteobacteria</taxon>
        <taxon>Neisseriales</taxon>
        <taxon>Chitinibacteraceae</taxon>
        <taxon>Iodobacter</taxon>
    </lineage>
</organism>
<dbReference type="KEGG" id="iod:EJO50_05060"/>
<gene>
    <name evidence="2" type="ORF">EJO50_05060</name>
</gene>
<dbReference type="InterPro" id="IPR036736">
    <property type="entry name" value="ACP-like_sf"/>
</dbReference>
<sequence>MTLNHMQEATIRALLSFCLGCNEESILPESDLVNQLYADSLDLLDLAMALYDEFNVELTIEDMLKIKTVGDLYKVVQFKIGSEGEKA</sequence>
<name>A0A3S8ZQZ3_9NEIS</name>
<dbReference type="InterPro" id="IPR009081">
    <property type="entry name" value="PP-bd_ACP"/>
</dbReference>
<dbReference type="RefSeq" id="WP_125972079.1">
    <property type="nucleotide sequence ID" value="NZ_CP034433.1"/>
</dbReference>
<evidence type="ECO:0000313" key="3">
    <source>
        <dbReference type="Proteomes" id="UP000282438"/>
    </source>
</evidence>
<dbReference type="AlphaFoldDB" id="A0A3S8ZQZ3"/>
<dbReference type="EMBL" id="CP034433">
    <property type="protein sequence ID" value="AZN35906.1"/>
    <property type="molecule type" value="Genomic_DNA"/>
</dbReference>
<proteinExistence type="predicted"/>
<dbReference type="Proteomes" id="UP000282438">
    <property type="component" value="Chromosome"/>
</dbReference>
<accession>A0A3S8ZQZ3</accession>
<evidence type="ECO:0000259" key="1">
    <source>
        <dbReference type="PROSITE" id="PS50075"/>
    </source>
</evidence>
<dbReference type="SUPFAM" id="SSF47336">
    <property type="entry name" value="ACP-like"/>
    <property type="match status" value="1"/>
</dbReference>
<feature type="domain" description="Carrier" evidence="1">
    <location>
        <begin position="5"/>
        <end position="80"/>
    </location>
</feature>